<evidence type="ECO:0000256" key="1">
    <source>
        <dbReference type="SAM" id="Coils"/>
    </source>
</evidence>
<accession>A0A0W0S1G4</accession>
<dbReference type="Pfam" id="PF18242">
    <property type="entry name" value="LupA"/>
    <property type="match status" value="1"/>
</dbReference>
<dbReference type="Proteomes" id="UP000054695">
    <property type="component" value="Unassembled WGS sequence"/>
</dbReference>
<comment type="caution">
    <text evidence="3">The sequence shown here is derived from an EMBL/GenBank/DDBJ whole genome shotgun (WGS) entry which is preliminary data.</text>
</comment>
<reference evidence="3 4" key="1">
    <citation type="submission" date="2015-11" db="EMBL/GenBank/DDBJ databases">
        <title>Genomic analysis of 38 Legionella species identifies large and diverse effector repertoires.</title>
        <authorList>
            <person name="Burstein D."/>
            <person name="Amaro F."/>
            <person name="Zusman T."/>
            <person name="Lifshitz Z."/>
            <person name="Cohen O."/>
            <person name="Gilbert J.A."/>
            <person name="Pupko T."/>
            <person name="Shuman H.A."/>
            <person name="Segal G."/>
        </authorList>
    </citation>
    <scope>NUCLEOTIDE SEQUENCE [LARGE SCALE GENOMIC DNA]</scope>
    <source>
        <strain evidence="3 4">WIGA</strain>
    </source>
</reference>
<gene>
    <name evidence="3" type="ORF">Lboz_0175</name>
</gene>
<feature type="domain" description="Legionella ubiquitin-specific protease A" evidence="2">
    <location>
        <begin position="112"/>
        <end position="290"/>
    </location>
</feature>
<evidence type="ECO:0000313" key="4">
    <source>
        <dbReference type="Proteomes" id="UP000054695"/>
    </source>
</evidence>
<name>A0A0W0S1G4_LEGBO</name>
<protein>
    <submittedName>
        <fullName evidence="3">Substrate of the Dot/Icm secretion system</fullName>
    </submittedName>
</protein>
<sequence length="2094" mass="241354">MALSEEYQKKSLENFIKRYNKKLTAQSKILLDAVNKLAASYDVPLGFQSDDVIELVGKQLAKPFDASSLQNVAASIYSMVIEQNDREKNINMSKHHAQGRFDLKYIHQRSLRDQLQDHDMSLLMPKSHNNIEVLGPVNRFDSGSIEAAQEGLNLALKNKHFDHIFIPIGPGHWRGFYLTKPVGGKGKYHLELFDPFGPSGADAIKDIALDLLKECGIDKSQITIETTGPTHPQRDMYACGDFTCAYSHKKMKALGAPNSVYNQDLITILDSRGNKGDSLRYASREISSRLATFQTIVQPEEEVEFSEVEKREFLIRLGQIVSDPNKMDQAVLEGNVAQIKNTFGTYKSASLRELDAYGVFNSDGSINKDIAAKYEIKFNENEIKTRLKSYGFKHLSVREMIIFESAIRSVINDLTSAAMDRDDEYISSNQPSMGLAKQCFAEFLPPTLFRLVNPLSMELTGPTRQMIGMGYFKFKDTNVSISPGPSSAKSLTPETNPELYEAEQDIARYLNNLLTNNVTHVFAMGRVFPYYPQADSGQREIRKDEALNDFINYFIPDANGRVTLPDIPELENIHITSRPVRKVGRFITYEISINGSAPIQVHHFPLRDKQPLELTLQELAHVQKVGQKTPPEQNIHAHCRKGKGRSAQIAYLLASLNPKYSQLNSEERLAQMRAEKTPKGKPGHFIETDLQKDYIEEAGYLIQEHIGPEAFLEEDIECYIVYGTLLKQEIDRLLQQIEIPKQISAETEQAALLELIEKYQELNSTPPHQLPKWVKDVCKNPLISEPTLTLFGSIKNSTDFLLHGFAEQRNLDELAVFFDLQTHTGNYQDILDKLEGILPEHVQMEQDQFDNYKSSFKVRVQNAYLKNSRNLSNPNKIQLKLDVLNNILETGDKILDAIINHDPEKFTKAEFNNLKEKYYQWKQCIELLKKAEIDNDYKVLDKEVEQRINVIEQFFLLDYDHLTVDPVHITGKMHLIHEELSELIATNELSPRQWMTLKKQFTAFKIIFDFTKPDEMETPDIFSTLDKLFKEKREHVAHLSILLKWEVLQVESKKESLEEFVTGIILVVLNTLLKDFPKEYYSDDSIYSKKIDLLLEDVSKLAATKKPKKGEVRETPRQEDYAEARQQVIDLIEERLPFLITSTDFRVRFENLVKDFMRLKNGSQLRGPEFEVLKNRFAELKSEYQKQDKNEFIEHVISAIEAEIQTETVDSDSDSEQENSLTKQYQESRENVLRIKAIRSAAAREAQDEIPFFESRIEQKKPKEMGYPKRPKLIVFNIDDVLIELNHGEMTRTQELINVLNYAKKYSMEVTLACSHTPPDNEEQSPFAQLKTIIEKNAKMDISHMVFFLDTLPLHHEKATTSRHFQRKSAQLEEQINLLKSQIPTEEDLDELATRFPAEKDRDELEKETKKLQTKKEKLEEKIKKLQAEIESIPEKAAKLTSDKFIHLDAIKHHHALRKPSNDVDYYQAVEGGILKDFKNPELFGEMPGVWNDLFQLAEVIMETEYPQLPSAKPSTARPSLQTLLKELIFNADKPKLLQKKYGDLHQWEEARQKIQDNKELFLQHIPQIEAFYQHRLAYQKRIYEKGIYKKAVLNEEDIVVFDSHQDIINQIYQRSNYRTIKIDNGRKNPLRHIVELNYEMGAYNGVIAYLKGDGENAPKNYGPGCINKTLASYLTSIPDFRLSEFQHSPIVLHVEMSAILAKLPELSTEKEIQQRYKEQFFAAAIERFEQLPKASQDDFVKTYYRNVHQALKEINQELAKLISSHSSQHDDKLTELQLQADKIIEMDEQFSQYISPTFLSSEAKLLRAMITQGLESENLDHLKVDVDKVKFTAGHDDLRTQFYIESIEQSDAYLKEIHPAIEEIDIFNKEFITEQYTHYIEQCLKKMVKGNFSSLQGVLDAARNNVTQMMDPSKKNACVPVHSKLIARRELCEKLLPLIPYQNRVDNLKKQPKVDYTEKIFELSEEITKNIAQLESSDEFQAKLFLDKAEKYLRASNWDVGLQWKKHTIVVEGKEKKIPATVAAQLKVIEQARENGVYSYLQAKKDFLNIGKEKEISWRSSKVARSYYSLFKKPDDTTLEKDLNKTFSPTSKT</sequence>
<dbReference type="OrthoDB" id="5654331at2"/>
<dbReference type="InterPro" id="IPR040938">
    <property type="entry name" value="LupA"/>
</dbReference>
<proteinExistence type="predicted"/>
<dbReference type="EMBL" id="LNXU01000002">
    <property type="protein sequence ID" value="KTC77222.1"/>
    <property type="molecule type" value="Genomic_DNA"/>
</dbReference>
<dbReference type="SUPFAM" id="SSF52799">
    <property type="entry name" value="(Phosphotyrosine protein) phosphatases II"/>
    <property type="match status" value="1"/>
</dbReference>
<dbReference type="RefSeq" id="WP_160116263.1">
    <property type="nucleotide sequence ID" value="NZ_CAAAIY010000003.1"/>
</dbReference>
<evidence type="ECO:0000313" key="3">
    <source>
        <dbReference type="EMBL" id="KTC77222.1"/>
    </source>
</evidence>
<organism evidence="3 4">
    <name type="scientific">Legionella bozemanae</name>
    <name type="common">Fluoribacter bozemanae</name>
    <dbReference type="NCBI Taxonomy" id="447"/>
    <lineage>
        <taxon>Bacteria</taxon>
        <taxon>Pseudomonadati</taxon>
        <taxon>Pseudomonadota</taxon>
        <taxon>Gammaproteobacteria</taxon>
        <taxon>Legionellales</taxon>
        <taxon>Legionellaceae</taxon>
        <taxon>Legionella</taxon>
    </lineage>
</organism>
<keyword evidence="1" id="KW-0175">Coiled coil</keyword>
<keyword evidence="4" id="KW-1185">Reference proteome</keyword>
<dbReference type="InterPro" id="IPR038765">
    <property type="entry name" value="Papain-like_cys_pep_sf"/>
</dbReference>
<evidence type="ECO:0000259" key="2">
    <source>
        <dbReference type="Pfam" id="PF18242"/>
    </source>
</evidence>
<dbReference type="PATRIC" id="fig|447.4.peg.188"/>
<dbReference type="InterPro" id="IPR029021">
    <property type="entry name" value="Prot-tyrosine_phosphatase-like"/>
</dbReference>
<dbReference type="SUPFAM" id="SSF54001">
    <property type="entry name" value="Cysteine proteinases"/>
    <property type="match status" value="1"/>
</dbReference>
<dbReference type="Gene3D" id="3.90.190.10">
    <property type="entry name" value="Protein tyrosine phosphatase superfamily"/>
    <property type="match status" value="1"/>
</dbReference>
<feature type="coiled-coil region" evidence="1">
    <location>
        <begin position="1362"/>
        <end position="1436"/>
    </location>
</feature>